<dbReference type="KEGG" id="mgl:MGL_1544"/>
<comment type="caution">
    <text evidence="6">The sequence shown here is derived from an EMBL/GenBank/DDBJ whole genome shotgun (WGS) entry which is preliminary data.</text>
</comment>
<name>A8PXX1_MALGO</name>
<dbReference type="AlphaFoldDB" id="A8PXX1"/>
<organism evidence="6 7">
    <name type="scientific">Malassezia globosa (strain ATCC MYA-4612 / CBS 7966)</name>
    <name type="common">Dandruff-associated fungus</name>
    <dbReference type="NCBI Taxonomy" id="425265"/>
    <lineage>
        <taxon>Eukaryota</taxon>
        <taxon>Fungi</taxon>
        <taxon>Dikarya</taxon>
        <taxon>Basidiomycota</taxon>
        <taxon>Ustilaginomycotina</taxon>
        <taxon>Malasseziomycetes</taxon>
        <taxon>Malasseziales</taxon>
        <taxon>Malasseziaceae</taxon>
        <taxon>Malassezia</taxon>
    </lineage>
</organism>
<dbReference type="Proteomes" id="UP000008837">
    <property type="component" value="Unassembled WGS sequence"/>
</dbReference>
<protein>
    <recommendedName>
        <fullName evidence="8">Mitochondrial carrier</fullName>
    </recommendedName>
</protein>
<comment type="subcellular location">
    <subcellularLocation>
        <location evidence="1">Membrane</location>
    </subcellularLocation>
</comment>
<evidence type="ECO:0000256" key="5">
    <source>
        <dbReference type="SAM" id="Phobius"/>
    </source>
</evidence>
<dbReference type="OrthoDB" id="21292at2759"/>
<feature type="transmembrane region" description="Helical" evidence="5">
    <location>
        <begin position="12"/>
        <end position="39"/>
    </location>
</feature>
<evidence type="ECO:0000256" key="3">
    <source>
        <dbReference type="ARBA" id="ARBA00022989"/>
    </source>
</evidence>
<dbReference type="Gene3D" id="1.50.40.10">
    <property type="entry name" value="Mitochondrial carrier domain"/>
    <property type="match status" value="2"/>
</dbReference>
<evidence type="ECO:0000256" key="2">
    <source>
        <dbReference type="ARBA" id="ARBA00022692"/>
    </source>
</evidence>
<evidence type="ECO:0000313" key="7">
    <source>
        <dbReference type="Proteomes" id="UP000008837"/>
    </source>
</evidence>
<dbReference type="RefSeq" id="XP_001731361.1">
    <property type="nucleotide sequence ID" value="XM_001731309.1"/>
</dbReference>
<evidence type="ECO:0008006" key="8">
    <source>
        <dbReference type="Google" id="ProtNLM"/>
    </source>
</evidence>
<keyword evidence="7" id="KW-1185">Reference proteome</keyword>
<feature type="transmembrane region" description="Helical" evidence="5">
    <location>
        <begin position="107"/>
        <end position="129"/>
    </location>
</feature>
<dbReference type="VEuPathDB" id="FungiDB:MGL_1544"/>
<dbReference type="GO" id="GO:0016020">
    <property type="term" value="C:membrane"/>
    <property type="evidence" value="ECO:0007669"/>
    <property type="project" value="UniProtKB-SubCell"/>
</dbReference>
<dbReference type="OMA" id="FTASEPK"/>
<evidence type="ECO:0000313" key="6">
    <source>
        <dbReference type="EMBL" id="EDP44147.1"/>
    </source>
</evidence>
<dbReference type="SUPFAM" id="SSF103506">
    <property type="entry name" value="Mitochondrial carrier"/>
    <property type="match status" value="2"/>
</dbReference>
<reference evidence="6 7" key="1">
    <citation type="journal article" date="2007" name="Proc. Natl. Acad. Sci. U.S.A.">
        <title>Dandruff-associated Malassezia genomes reveal convergent and divergent virulence traits shared with plant and human fungal pathogens.</title>
        <authorList>
            <person name="Xu J."/>
            <person name="Saunders C.W."/>
            <person name="Hu P."/>
            <person name="Grant R.A."/>
            <person name="Boekhout T."/>
            <person name="Kuramae E.E."/>
            <person name="Kronstad J.W."/>
            <person name="Deangelis Y.M."/>
            <person name="Reeder N.L."/>
            <person name="Johnstone K.R."/>
            <person name="Leland M."/>
            <person name="Fieno A.M."/>
            <person name="Begley W.M."/>
            <person name="Sun Y."/>
            <person name="Lacey M.P."/>
            <person name="Chaudhary T."/>
            <person name="Keough T."/>
            <person name="Chu L."/>
            <person name="Sears R."/>
            <person name="Yuan B."/>
            <person name="Dawson T.L.Jr."/>
        </authorList>
    </citation>
    <scope>NUCLEOTIDE SEQUENCE [LARGE SCALE GENOMIC DNA]</scope>
    <source>
        <strain evidence="7">ATCC MYA-4612 / CBS 7966</strain>
    </source>
</reference>
<evidence type="ECO:0000256" key="1">
    <source>
        <dbReference type="ARBA" id="ARBA00004370"/>
    </source>
</evidence>
<keyword evidence="4 5" id="KW-0472">Membrane</keyword>
<accession>A8PXX1</accession>
<dbReference type="InParanoid" id="A8PXX1"/>
<keyword evidence="2 5" id="KW-0812">Transmembrane</keyword>
<dbReference type="GeneID" id="5855668"/>
<gene>
    <name evidence="6" type="ORF">MGL_1544</name>
</gene>
<feature type="transmembrane region" description="Helical" evidence="5">
    <location>
        <begin position="261"/>
        <end position="283"/>
    </location>
</feature>
<keyword evidence="3 5" id="KW-1133">Transmembrane helix</keyword>
<dbReference type="InterPro" id="IPR023395">
    <property type="entry name" value="MCP_dom_sf"/>
</dbReference>
<dbReference type="EMBL" id="AAYY01000004">
    <property type="protein sequence ID" value="EDP44147.1"/>
    <property type="molecule type" value="Genomic_DNA"/>
</dbReference>
<sequence>MQEIDFNPGWAFWLIIVPIIVLIEIVFFVGVTVPFINVLTRLRANYLPRAVSLDHVMEAGREEEPRQKSWIKSIFAWRYYENPKIGPNVRTFLPMAKRVYQIEGVRGLYKGTFLSILQLLVMFVLIFLFLEPSKADPSEFKIVSVDRPLSSLCKLTISVLVLLPTEVLIRRTMVHHSMVSWRNPRIALRQVLSPTELLQPWRLYTVPGLLPLQLFRQFTASYVTHFVRYWTLPVMEVSVPLTGAKPNQDEFHAPTSDTYRITFFGSIFFLAWSLGAALVLVPIDCILVRLMTQYDRTSTLDIPSHQGQAAYEQDLEDEIITTANEPVTSLRPCYGHDQPTSTEFGASQVEPYKSASDCFYKMYEEEGSESLMRGAFYTISGYMLLAFS</sequence>
<proteinExistence type="predicted"/>
<evidence type="ECO:0000256" key="4">
    <source>
        <dbReference type="ARBA" id="ARBA00023136"/>
    </source>
</evidence>
<dbReference type="STRING" id="425265.A8PXX1"/>